<evidence type="ECO:0000256" key="2">
    <source>
        <dbReference type="ARBA" id="ARBA00034247"/>
    </source>
</evidence>
<comment type="caution">
    <text evidence="5">The sequence shown here is derived from an EMBL/GenBank/DDBJ whole genome shotgun (WGS) entry which is preliminary data.</text>
</comment>
<reference evidence="5 6" key="1">
    <citation type="submission" date="2023-11" db="EMBL/GenBank/DDBJ databases">
        <title>MicrobeMod: A computational toolkit for identifying prokaryotic methylation and restriction-modification with nanopore sequencing.</title>
        <authorList>
            <person name="Crits-Christoph A."/>
            <person name="Kang S.C."/>
            <person name="Lee H."/>
            <person name="Ostrov N."/>
        </authorList>
    </citation>
    <scope>NUCLEOTIDE SEQUENCE [LARGE SCALE GENOMIC DNA]</scope>
    <source>
        <strain evidence="5 6">ATCC 14820</strain>
    </source>
</reference>
<keyword evidence="5" id="KW-0548">Nucleotidyltransferase</keyword>
<feature type="coiled-coil region" evidence="3">
    <location>
        <begin position="159"/>
        <end position="190"/>
    </location>
</feature>
<evidence type="ECO:0000256" key="1">
    <source>
        <dbReference type="ARBA" id="ARBA00012528"/>
    </source>
</evidence>
<evidence type="ECO:0000313" key="5">
    <source>
        <dbReference type="EMBL" id="MDX5982840.1"/>
    </source>
</evidence>
<dbReference type="EMBL" id="JAWXXV010000001">
    <property type="protein sequence ID" value="MDX5982840.1"/>
    <property type="molecule type" value="Genomic_DNA"/>
</dbReference>
<dbReference type="Proteomes" id="UP001279660">
    <property type="component" value="Unassembled WGS sequence"/>
</dbReference>
<keyword evidence="5" id="KW-0808">Transferase</keyword>
<evidence type="ECO:0000256" key="3">
    <source>
        <dbReference type="SAM" id="Coils"/>
    </source>
</evidence>
<dbReference type="SMART" id="SM00267">
    <property type="entry name" value="GGDEF"/>
    <property type="match status" value="1"/>
</dbReference>
<evidence type="ECO:0000313" key="6">
    <source>
        <dbReference type="Proteomes" id="UP001279660"/>
    </source>
</evidence>
<evidence type="ECO:0000259" key="4">
    <source>
        <dbReference type="PROSITE" id="PS50887"/>
    </source>
</evidence>
<dbReference type="InterPro" id="IPR043128">
    <property type="entry name" value="Rev_trsase/Diguanyl_cyclase"/>
</dbReference>
<comment type="catalytic activity">
    <reaction evidence="2">
        <text>2 GTP = 3',3'-c-di-GMP + 2 diphosphate</text>
        <dbReference type="Rhea" id="RHEA:24898"/>
        <dbReference type="ChEBI" id="CHEBI:33019"/>
        <dbReference type="ChEBI" id="CHEBI:37565"/>
        <dbReference type="ChEBI" id="CHEBI:58805"/>
        <dbReference type="EC" id="2.7.7.65"/>
    </reaction>
</comment>
<dbReference type="PROSITE" id="PS50887">
    <property type="entry name" value="GGDEF"/>
    <property type="match status" value="1"/>
</dbReference>
<dbReference type="InterPro" id="IPR029787">
    <property type="entry name" value="Nucleotide_cyclase"/>
</dbReference>
<dbReference type="InterPro" id="IPR000160">
    <property type="entry name" value="GGDEF_dom"/>
</dbReference>
<dbReference type="GO" id="GO:0052621">
    <property type="term" value="F:diguanylate cyclase activity"/>
    <property type="evidence" value="ECO:0007669"/>
    <property type="project" value="UniProtKB-EC"/>
</dbReference>
<dbReference type="EC" id="2.7.7.65" evidence="1"/>
<dbReference type="InterPro" id="IPR050469">
    <property type="entry name" value="Diguanylate_Cyclase"/>
</dbReference>
<keyword evidence="6" id="KW-1185">Reference proteome</keyword>
<gene>
    <name evidence="5" type="ORF">SIL82_01090</name>
</gene>
<dbReference type="PANTHER" id="PTHR45138">
    <property type="entry name" value="REGULATORY COMPONENTS OF SENSORY TRANSDUCTION SYSTEM"/>
    <property type="match status" value="1"/>
</dbReference>
<proteinExistence type="predicted"/>
<keyword evidence="3" id="KW-0175">Coiled coil</keyword>
<name>A0ABU4PGN1_9SPHN</name>
<feature type="domain" description="GGDEF" evidence="4">
    <location>
        <begin position="213"/>
        <end position="347"/>
    </location>
</feature>
<protein>
    <recommendedName>
        <fullName evidence="1">diguanylate cyclase</fullName>
        <ecNumber evidence="1">2.7.7.65</ecNumber>
    </recommendedName>
</protein>
<dbReference type="NCBIfam" id="TIGR00254">
    <property type="entry name" value="GGDEF"/>
    <property type="match status" value="1"/>
</dbReference>
<dbReference type="Pfam" id="PF00990">
    <property type="entry name" value="GGDEF"/>
    <property type="match status" value="1"/>
</dbReference>
<dbReference type="CDD" id="cd01949">
    <property type="entry name" value="GGDEF"/>
    <property type="match status" value="1"/>
</dbReference>
<sequence>MGAAREARLIAVEERADAVFDRIRAFLTLHRLGPDPVHYAFAYHVMTNPTGALARSVATLTEGGIRLSTRDIEALGGGLAHQNPPHWGETLSHRGDDDVAARLVAQTQMHVEGFSDMMRSMQAETADFGRDLAASANAVRGAATGADVVRLATVMLDRVQSAESRLAAATREAEQLRAKLEEARGDARRDPLTGLPNRRAFEEAFSEQSLTGQRLCLAVCDVDRFKRVNDQFGHSVGDRVLRAIAAALREACTRHFVARYGGEEFVILFRGDDVEDARATLETARVAVAAKRYRIRETDVPLGAVTFSAGIAVAETGEPLCSVFGRADRFLYLAKENGRNQLCSNGTFY</sequence>
<organism evidence="5 6">
    <name type="scientific">Sphingomonas echinoides</name>
    <dbReference type="NCBI Taxonomy" id="59803"/>
    <lineage>
        <taxon>Bacteria</taxon>
        <taxon>Pseudomonadati</taxon>
        <taxon>Pseudomonadota</taxon>
        <taxon>Alphaproteobacteria</taxon>
        <taxon>Sphingomonadales</taxon>
        <taxon>Sphingomonadaceae</taxon>
        <taxon>Sphingomonas</taxon>
    </lineage>
</organism>
<dbReference type="Gene3D" id="3.30.70.270">
    <property type="match status" value="1"/>
</dbReference>
<dbReference type="RefSeq" id="WP_010406003.1">
    <property type="nucleotide sequence ID" value="NZ_JAWXXV010000001.1"/>
</dbReference>
<dbReference type="SUPFAM" id="SSF55073">
    <property type="entry name" value="Nucleotide cyclase"/>
    <property type="match status" value="1"/>
</dbReference>
<accession>A0ABU4PGN1</accession>
<dbReference type="PANTHER" id="PTHR45138:SF9">
    <property type="entry name" value="DIGUANYLATE CYCLASE DGCM-RELATED"/>
    <property type="match status" value="1"/>
</dbReference>